<dbReference type="AlphaFoldDB" id="A0A5C7H9H6"/>
<evidence type="ECO:0000313" key="12">
    <source>
        <dbReference type="Proteomes" id="UP000323000"/>
    </source>
</evidence>
<evidence type="ECO:0000256" key="1">
    <source>
        <dbReference type="ARBA" id="ARBA00004479"/>
    </source>
</evidence>
<dbReference type="FunFam" id="3.80.10.10:FF:000041">
    <property type="entry name" value="LRR receptor-like serine/threonine-protein kinase ERECTA"/>
    <property type="match status" value="1"/>
</dbReference>
<evidence type="ECO:0000256" key="2">
    <source>
        <dbReference type="ARBA" id="ARBA00009592"/>
    </source>
</evidence>
<dbReference type="GO" id="GO:0016020">
    <property type="term" value="C:membrane"/>
    <property type="evidence" value="ECO:0007669"/>
    <property type="project" value="UniProtKB-SubCell"/>
</dbReference>
<keyword evidence="8" id="KW-0472">Membrane</keyword>
<evidence type="ECO:0000256" key="4">
    <source>
        <dbReference type="ARBA" id="ARBA00022692"/>
    </source>
</evidence>
<keyword evidence="5" id="KW-0732">Signal</keyword>
<comment type="subcellular location">
    <subcellularLocation>
        <location evidence="1">Membrane</location>
        <topology evidence="1">Single-pass type I membrane protein</topology>
    </subcellularLocation>
</comment>
<comment type="caution">
    <text evidence="11">The sequence shown here is derived from an EMBL/GenBank/DDBJ whole genome shotgun (WGS) entry which is preliminary data.</text>
</comment>
<reference evidence="12" key="1">
    <citation type="journal article" date="2019" name="Gigascience">
        <title>De novo genome assembly of the endangered Acer yangbiense, a plant species with extremely small populations endemic to Yunnan Province, China.</title>
        <authorList>
            <person name="Yang J."/>
            <person name="Wariss H.M."/>
            <person name="Tao L."/>
            <person name="Zhang R."/>
            <person name="Yun Q."/>
            <person name="Hollingsworth P."/>
            <person name="Dao Z."/>
            <person name="Luo G."/>
            <person name="Guo H."/>
            <person name="Ma Y."/>
            <person name="Sun W."/>
        </authorList>
    </citation>
    <scope>NUCLEOTIDE SEQUENCE [LARGE SCALE GENOMIC DNA]</scope>
    <source>
        <strain evidence="12">cv. Malutang</strain>
    </source>
</reference>
<dbReference type="InterPro" id="IPR001611">
    <property type="entry name" value="Leu-rich_rpt"/>
</dbReference>
<dbReference type="Pfam" id="PF13855">
    <property type="entry name" value="LRR_8"/>
    <property type="match status" value="1"/>
</dbReference>
<dbReference type="PANTHER" id="PTHR48063">
    <property type="entry name" value="LRR RECEPTOR-LIKE KINASE"/>
    <property type="match status" value="1"/>
</dbReference>
<evidence type="ECO:0000256" key="8">
    <source>
        <dbReference type="ARBA" id="ARBA00023136"/>
    </source>
</evidence>
<name>A0A5C7H9H6_9ROSI</name>
<keyword evidence="9" id="KW-0675">Receptor</keyword>
<dbReference type="OrthoDB" id="1001215at2759"/>
<evidence type="ECO:0000256" key="10">
    <source>
        <dbReference type="ARBA" id="ARBA00023180"/>
    </source>
</evidence>
<protein>
    <recommendedName>
        <fullName evidence="13">Leucine-rich repeat-containing N-terminal plant-type domain-containing protein</fullName>
    </recommendedName>
</protein>
<dbReference type="InterPro" id="IPR046956">
    <property type="entry name" value="RLP23-like"/>
</dbReference>
<dbReference type="InterPro" id="IPR032675">
    <property type="entry name" value="LRR_dom_sf"/>
</dbReference>
<evidence type="ECO:0000313" key="11">
    <source>
        <dbReference type="EMBL" id="TXG53803.1"/>
    </source>
</evidence>
<dbReference type="Gene3D" id="3.80.10.10">
    <property type="entry name" value="Ribonuclease Inhibitor"/>
    <property type="match status" value="1"/>
</dbReference>
<evidence type="ECO:0000256" key="6">
    <source>
        <dbReference type="ARBA" id="ARBA00022737"/>
    </source>
</evidence>
<keyword evidence="7" id="KW-1133">Transmembrane helix</keyword>
<keyword evidence="4" id="KW-0812">Transmembrane</keyword>
<dbReference type="PANTHER" id="PTHR48063:SF101">
    <property type="entry name" value="LRR RECEPTOR-LIKE SERINE_THREONINE-PROTEIN KINASE FLS2"/>
    <property type="match status" value="1"/>
</dbReference>
<organism evidence="11 12">
    <name type="scientific">Acer yangbiense</name>
    <dbReference type="NCBI Taxonomy" id="1000413"/>
    <lineage>
        <taxon>Eukaryota</taxon>
        <taxon>Viridiplantae</taxon>
        <taxon>Streptophyta</taxon>
        <taxon>Embryophyta</taxon>
        <taxon>Tracheophyta</taxon>
        <taxon>Spermatophyta</taxon>
        <taxon>Magnoliopsida</taxon>
        <taxon>eudicotyledons</taxon>
        <taxon>Gunneridae</taxon>
        <taxon>Pentapetalae</taxon>
        <taxon>rosids</taxon>
        <taxon>malvids</taxon>
        <taxon>Sapindales</taxon>
        <taxon>Sapindaceae</taxon>
        <taxon>Hippocastanoideae</taxon>
        <taxon>Acereae</taxon>
        <taxon>Acer</taxon>
    </lineage>
</organism>
<keyword evidence="3" id="KW-0433">Leucine-rich repeat</keyword>
<evidence type="ECO:0000256" key="7">
    <source>
        <dbReference type="ARBA" id="ARBA00022989"/>
    </source>
</evidence>
<sequence>MSGELPSSLKNCESLAVIDLGNKKISGTLPAWIGDSLLDLTVLSLRSNQFHGMVPRQLCNLEKLQVLDFSGNYISGTIPECLNNLTAMAQKESSSAFISYSYALGSRGGNWAFPTVDYQDHELLVWKRIESELGGSDNPLKR</sequence>
<evidence type="ECO:0008006" key="13">
    <source>
        <dbReference type="Google" id="ProtNLM"/>
    </source>
</evidence>
<evidence type="ECO:0000256" key="5">
    <source>
        <dbReference type="ARBA" id="ARBA00022729"/>
    </source>
</evidence>
<dbReference type="EMBL" id="VAHF01000009">
    <property type="protein sequence ID" value="TXG53803.1"/>
    <property type="molecule type" value="Genomic_DNA"/>
</dbReference>
<keyword evidence="6" id="KW-0677">Repeat</keyword>
<keyword evidence="12" id="KW-1185">Reference proteome</keyword>
<dbReference type="Proteomes" id="UP000323000">
    <property type="component" value="Chromosome 9"/>
</dbReference>
<dbReference type="SUPFAM" id="SSF52058">
    <property type="entry name" value="L domain-like"/>
    <property type="match status" value="1"/>
</dbReference>
<comment type="similarity">
    <text evidence="2">Belongs to the RLP family.</text>
</comment>
<evidence type="ECO:0000256" key="9">
    <source>
        <dbReference type="ARBA" id="ARBA00023170"/>
    </source>
</evidence>
<proteinExistence type="inferred from homology"/>
<gene>
    <name evidence="11" type="ORF">EZV62_019059</name>
</gene>
<accession>A0A5C7H9H6</accession>
<evidence type="ECO:0000256" key="3">
    <source>
        <dbReference type="ARBA" id="ARBA00022614"/>
    </source>
</evidence>
<keyword evidence="10" id="KW-0325">Glycoprotein</keyword>